<dbReference type="RefSeq" id="WP_183787146.1">
    <property type="nucleotide sequence ID" value="NZ_JACIBS010000009.1"/>
</dbReference>
<dbReference type="Proteomes" id="UP000564573">
    <property type="component" value="Unassembled WGS sequence"/>
</dbReference>
<evidence type="ECO:0000313" key="3">
    <source>
        <dbReference type="Proteomes" id="UP000564573"/>
    </source>
</evidence>
<evidence type="ECO:0000313" key="2">
    <source>
        <dbReference type="EMBL" id="MBB3665946.1"/>
    </source>
</evidence>
<evidence type="ECO:0000256" key="1">
    <source>
        <dbReference type="SAM" id="MobiDB-lite"/>
    </source>
</evidence>
<gene>
    <name evidence="2" type="ORF">FB384_004905</name>
</gene>
<keyword evidence="3" id="KW-1185">Reference proteome</keyword>
<accession>A0A839Y0Z5</accession>
<feature type="compositionally biased region" description="Basic and acidic residues" evidence="1">
    <location>
        <begin position="140"/>
        <end position="149"/>
    </location>
</feature>
<name>A0A839Y0Z5_9PSEU</name>
<dbReference type="AlphaFoldDB" id="A0A839Y0Z5"/>
<dbReference type="EMBL" id="JACIBS010000009">
    <property type="protein sequence ID" value="MBB3665946.1"/>
    <property type="molecule type" value="Genomic_DNA"/>
</dbReference>
<comment type="caution">
    <text evidence="2">The sequence shown here is derived from an EMBL/GenBank/DDBJ whole genome shotgun (WGS) entry which is preliminary data.</text>
</comment>
<sequence length="155" mass="18177">MTTFATCSYYEFRREMGIPVRSSLGFPKFTLKYPLVHAMPDTYPKRQWLRGVDKREFVDLYRTMIETKGVERLREQAAEIRAQEQALRADAADLPVVLLCFERWDNPKKQPEYCHRHVFAAVWRDLTGEDVPEFGAMPRPETKAQERAADQFGLF</sequence>
<feature type="region of interest" description="Disordered" evidence="1">
    <location>
        <begin position="136"/>
        <end position="155"/>
    </location>
</feature>
<proteinExistence type="predicted"/>
<evidence type="ECO:0008006" key="4">
    <source>
        <dbReference type="Google" id="ProtNLM"/>
    </source>
</evidence>
<organism evidence="2 3">
    <name type="scientific">Prauserella sediminis</name>
    <dbReference type="NCBI Taxonomy" id="577680"/>
    <lineage>
        <taxon>Bacteria</taxon>
        <taxon>Bacillati</taxon>
        <taxon>Actinomycetota</taxon>
        <taxon>Actinomycetes</taxon>
        <taxon>Pseudonocardiales</taxon>
        <taxon>Pseudonocardiaceae</taxon>
        <taxon>Prauserella</taxon>
        <taxon>Prauserella salsuginis group</taxon>
    </lineage>
</organism>
<reference evidence="2 3" key="1">
    <citation type="submission" date="2020-08" db="EMBL/GenBank/DDBJ databases">
        <title>Sequencing the genomes of 1000 actinobacteria strains.</title>
        <authorList>
            <person name="Klenk H.-P."/>
        </authorList>
    </citation>
    <scope>NUCLEOTIDE SEQUENCE [LARGE SCALE GENOMIC DNA]</scope>
    <source>
        <strain evidence="2 3">DSM 45267</strain>
    </source>
</reference>
<protein>
    <recommendedName>
        <fullName evidence="4">DUF488 domain-containing protein</fullName>
    </recommendedName>
</protein>